<keyword evidence="2" id="KW-1185">Reference proteome</keyword>
<name>A0A7M5XLU7_9CNID</name>
<reference evidence="1" key="1">
    <citation type="submission" date="2021-01" db="UniProtKB">
        <authorList>
            <consortium name="EnsemblMetazoa"/>
        </authorList>
    </citation>
    <scope>IDENTIFICATION</scope>
</reference>
<evidence type="ECO:0008006" key="3">
    <source>
        <dbReference type="Google" id="ProtNLM"/>
    </source>
</evidence>
<proteinExistence type="predicted"/>
<sequence length="470" mass="53947">MVTRLSKINYGQSKTQNLGNSITIILNAINEISSIGNVLAHIENLPNWSESTNILVGLNQSIYNKHSKRLTKIQGLLPNFKLEILDLDQTNSLAKTLLNLVIKSPTKYIMLTRKLVKINNKFDIKAFLNPLVKGASDVVSGSVNYPDNHWSSGCYQSKLIWSQYKTVSGHDVANQHQRVLCDYLNGPFAIDRGVLLGHLEAKAKRKCPDVLVYPEIISTMSKQLKIMTSHLSSVFDMEPWRDLENLSRNDWLGFATRNGISEFYDDTLDKHFEFTDIEVKVKCEKKNKKTNTMLEQRACMRDLHFMFIDTLKLFDKLGYHFNIEAGSGLGAVKLQDSLPLDIDQDLLFCSQNFTSLEKHEMEWKKLGMAFDKQLNTTPKCTRNVNLFKEVTCDYIGIYKKKWNIESLGTTILPYDLYKNVDQISDIIHIVQPYLKHPFPTSRIQGINTKIRMGDYWSAFRPNPGYYVRGR</sequence>
<dbReference type="OrthoDB" id="5978275at2759"/>
<evidence type="ECO:0000313" key="1">
    <source>
        <dbReference type="EnsemblMetazoa" id="CLYHEMP023681.1"/>
    </source>
</evidence>
<dbReference type="AlphaFoldDB" id="A0A7M5XLU7"/>
<dbReference type="PANTHER" id="PTHR13627:SF34">
    <property type="entry name" value="RIBITOL-5-PHOSPHATE TRANSFERASE"/>
    <property type="match status" value="1"/>
</dbReference>
<dbReference type="Proteomes" id="UP000594262">
    <property type="component" value="Unplaced"/>
</dbReference>
<evidence type="ECO:0000313" key="2">
    <source>
        <dbReference type="Proteomes" id="UP000594262"/>
    </source>
</evidence>
<dbReference type="InterPro" id="IPR052613">
    <property type="entry name" value="LicD_transferase"/>
</dbReference>
<protein>
    <recommendedName>
        <fullName evidence="3">LicD family protein</fullName>
    </recommendedName>
</protein>
<dbReference type="PANTHER" id="PTHR13627">
    <property type="entry name" value="FUKUTIN RELATED PROTEIN"/>
    <property type="match status" value="1"/>
</dbReference>
<dbReference type="EnsemblMetazoa" id="CLYHEMT023681.1">
    <property type="protein sequence ID" value="CLYHEMP023681.1"/>
    <property type="gene ID" value="CLYHEMG023681"/>
</dbReference>
<organism evidence="1 2">
    <name type="scientific">Clytia hemisphaerica</name>
    <dbReference type="NCBI Taxonomy" id="252671"/>
    <lineage>
        <taxon>Eukaryota</taxon>
        <taxon>Metazoa</taxon>
        <taxon>Cnidaria</taxon>
        <taxon>Hydrozoa</taxon>
        <taxon>Hydroidolina</taxon>
        <taxon>Leptothecata</taxon>
        <taxon>Obeliida</taxon>
        <taxon>Clytiidae</taxon>
        <taxon>Clytia</taxon>
    </lineage>
</organism>
<accession>A0A7M5XLU7</accession>